<reference evidence="5" key="1">
    <citation type="submission" date="2019-06" db="EMBL/GenBank/DDBJ databases">
        <authorList>
            <person name="Zheng W."/>
        </authorList>
    </citation>
    <scope>NUCLEOTIDE SEQUENCE</scope>
    <source>
        <strain evidence="5">QDHG01</strain>
    </source>
</reference>
<dbReference type="Gene3D" id="2.130.10.10">
    <property type="entry name" value="YVTN repeat-like/Quinoprotein amine dehydrogenase"/>
    <property type="match status" value="1"/>
</dbReference>
<evidence type="ECO:0000256" key="1">
    <source>
        <dbReference type="ARBA" id="ARBA00022574"/>
    </source>
</evidence>
<name>A0A8J8T1W7_HALGN</name>
<sequence>MDRDDDDEGDDFQTINESELGEGGNYQEGQILAQELIPDHSVVKLAGVHKDSVFSINVVPKAPFNTFVSGDCDDKCYVWKVVPNGEQQAIVDGEEQKEGAGSSESTPPQQFKAVLHKELTGHTETVEFIKFNHDGKLMATAGMNNQIKIWNVENDFELKYALEDGPLEDLNFLEWHPKGNVLITGGKDFLVWMFNGQNGQFISCLQGHQSEVYSAQFTALDHGKHILSSSGDKTIRLWQPLKNTCLQTIKGGTSRSFHEAEINIFAQHHERPLLVSGDLQGKVYYSHYQTGEVGGLMGDHTDSVEAIAFSRSHPVCVTAGIDTKINVYDLTRTELRAKIEPTEYGGYSRLAFSQSNPFILYAASTLGDLHAIDVRDHKVVRTFRGNTGAINEFVEVKDLEVIVTAGDDRECRIFNVKNLIQE</sequence>
<dbReference type="Proteomes" id="UP000785679">
    <property type="component" value="Unassembled WGS sequence"/>
</dbReference>
<proteinExistence type="predicted"/>
<gene>
    <name evidence="5" type="ORF">FGO68_gene16890</name>
</gene>
<evidence type="ECO:0000313" key="5">
    <source>
        <dbReference type="EMBL" id="TNV79144.1"/>
    </source>
</evidence>
<feature type="repeat" description="WD" evidence="3">
    <location>
        <begin position="205"/>
        <end position="248"/>
    </location>
</feature>
<dbReference type="SMART" id="SM00320">
    <property type="entry name" value="WD40"/>
    <property type="match status" value="7"/>
</dbReference>
<keyword evidence="1 3" id="KW-0853">WD repeat</keyword>
<dbReference type="PANTHER" id="PTHR19857:SF8">
    <property type="entry name" value="ANGIO-ASSOCIATED MIGRATORY CELL PROTEIN"/>
    <property type="match status" value="1"/>
</dbReference>
<comment type="caution">
    <text evidence="5">The sequence shown here is derived from an EMBL/GenBank/DDBJ whole genome shotgun (WGS) entry which is preliminary data.</text>
</comment>
<accession>A0A8J8T1W7</accession>
<keyword evidence="6" id="KW-1185">Reference proteome</keyword>
<feature type="repeat" description="WD" evidence="3">
    <location>
        <begin position="119"/>
        <end position="160"/>
    </location>
</feature>
<dbReference type="AlphaFoldDB" id="A0A8J8T1W7"/>
<dbReference type="SUPFAM" id="SSF50978">
    <property type="entry name" value="WD40 repeat-like"/>
    <property type="match status" value="1"/>
</dbReference>
<dbReference type="PROSITE" id="PS50294">
    <property type="entry name" value="WD_REPEATS_REGION"/>
    <property type="match status" value="2"/>
</dbReference>
<evidence type="ECO:0000256" key="2">
    <source>
        <dbReference type="ARBA" id="ARBA00022737"/>
    </source>
</evidence>
<protein>
    <submittedName>
        <fullName evidence="5">Uncharacterized protein</fullName>
    </submittedName>
</protein>
<dbReference type="InterPro" id="IPR019775">
    <property type="entry name" value="WD40_repeat_CS"/>
</dbReference>
<dbReference type="InterPro" id="IPR015943">
    <property type="entry name" value="WD40/YVTN_repeat-like_dom_sf"/>
</dbReference>
<dbReference type="InterPro" id="IPR001680">
    <property type="entry name" value="WD40_rpt"/>
</dbReference>
<dbReference type="Pfam" id="PF00400">
    <property type="entry name" value="WD40"/>
    <property type="match status" value="3"/>
</dbReference>
<dbReference type="EMBL" id="RRYP01009317">
    <property type="protein sequence ID" value="TNV79144.1"/>
    <property type="molecule type" value="Genomic_DNA"/>
</dbReference>
<evidence type="ECO:0000256" key="3">
    <source>
        <dbReference type="PROSITE-ProRule" id="PRU00221"/>
    </source>
</evidence>
<dbReference type="PROSITE" id="PS00678">
    <property type="entry name" value="WD_REPEATS_1"/>
    <property type="match status" value="1"/>
</dbReference>
<feature type="repeat" description="WD" evidence="3">
    <location>
        <begin position="297"/>
        <end position="338"/>
    </location>
</feature>
<organism evidence="5 6">
    <name type="scientific">Halteria grandinella</name>
    <dbReference type="NCBI Taxonomy" id="5974"/>
    <lineage>
        <taxon>Eukaryota</taxon>
        <taxon>Sar</taxon>
        <taxon>Alveolata</taxon>
        <taxon>Ciliophora</taxon>
        <taxon>Intramacronucleata</taxon>
        <taxon>Spirotrichea</taxon>
        <taxon>Stichotrichia</taxon>
        <taxon>Sporadotrichida</taxon>
        <taxon>Halteriidae</taxon>
        <taxon>Halteria</taxon>
    </lineage>
</organism>
<dbReference type="PANTHER" id="PTHR19857">
    <property type="entry name" value="MITOCHONDRIAL DIVISION PROTEIN 1-RELATED"/>
    <property type="match status" value="1"/>
</dbReference>
<dbReference type="OrthoDB" id="10261640at2759"/>
<feature type="region of interest" description="Disordered" evidence="4">
    <location>
        <begin position="1"/>
        <end position="24"/>
    </location>
</feature>
<evidence type="ECO:0000313" key="6">
    <source>
        <dbReference type="Proteomes" id="UP000785679"/>
    </source>
</evidence>
<feature type="compositionally biased region" description="Acidic residues" evidence="4">
    <location>
        <begin position="1"/>
        <end position="11"/>
    </location>
</feature>
<evidence type="ECO:0000256" key="4">
    <source>
        <dbReference type="SAM" id="MobiDB-lite"/>
    </source>
</evidence>
<dbReference type="InterPro" id="IPR051179">
    <property type="entry name" value="WD_repeat_multifunction"/>
</dbReference>
<keyword evidence="2" id="KW-0677">Repeat</keyword>
<dbReference type="PROSITE" id="PS50082">
    <property type="entry name" value="WD_REPEATS_2"/>
    <property type="match status" value="3"/>
</dbReference>
<dbReference type="CDD" id="cd00200">
    <property type="entry name" value="WD40"/>
    <property type="match status" value="1"/>
</dbReference>
<dbReference type="InterPro" id="IPR036322">
    <property type="entry name" value="WD40_repeat_dom_sf"/>
</dbReference>